<dbReference type="InterPro" id="IPR036388">
    <property type="entry name" value="WH-like_DNA-bd_sf"/>
</dbReference>
<dbReference type="InterPro" id="IPR029063">
    <property type="entry name" value="SAM-dependent_MTases_sf"/>
</dbReference>
<dbReference type="PANTHER" id="PTHR43712:SF15">
    <property type="entry name" value="MONODICTYPHENONE CLUSTER TRANSCRIPTIONAL COACTIVATOR MDPA"/>
    <property type="match status" value="1"/>
</dbReference>
<comment type="caution">
    <text evidence="1">The sequence shown here is derived from an EMBL/GenBank/DDBJ whole genome shotgun (WGS) entry which is preliminary data.</text>
</comment>
<protein>
    <submittedName>
        <fullName evidence="1">Uncharacterized protein</fullName>
    </submittedName>
</protein>
<sequence>MDQSGNSLALLKSYTTDLVASVKLLSNQLRDVGPDSSSPIYLAPSEVHQARRSLLVNLQRLQMLLMGPDDLIQNLASQIQLLACLRWLAEFQVLACIPLNDTVPIKDIADLMGVPEAELSRIVRMTSMVGFLAEPRPGYVAHTALSAPYVTQLKYLDAAMFLSETIVPASLQMAAATRAQGQGELTPSAYELAFGIGGLSFPSAYYQRTKLQRQWPAFLQCLGDREDSVTEVLSQIDWLSLGNACVVDLCAQSTKAATALADFFPALQFVVQLLHGAPIAEMENGTQANGGSVNSSGERISVQRRAPGSPQTVKDAAVYMLRTPSPPHSLVQGQDLTEHILVELRAHLGILRANTAVSFVLALRPLPDPGSVGVDVETMAFVRDLSKMQLINERGMQVGEIVQMVDSVQDGVGRLAVVKKLLSPSSATVALVVKYHFDS</sequence>
<keyword evidence="2" id="KW-1185">Reference proteome</keyword>
<dbReference type="EMBL" id="JAGPNK010000036">
    <property type="protein sequence ID" value="KAH7303316.1"/>
    <property type="molecule type" value="Genomic_DNA"/>
</dbReference>
<name>A0A8K0WKF4_9HYPO</name>
<organism evidence="1 2">
    <name type="scientific">Stachybotrys elegans</name>
    <dbReference type="NCBI Taxonomy" id="80388"/>
    <lineage>
        <taxon>Eukaryota</taxon>
        <taxon>Fungi</taxon>
        <taxon>Dikarya</taxon>
        <taxon>Ascomycota</taxon>
        <taxon>Pezizomycotina</taxon>
        <taxon>Sordariomycetes</taxon>
        <taxon>Hypocreomycetidae</taxon>
        <taxon>Hypocreales</taxon>
        <taxon>Stachybotryaceae</taxon>
        <taxon>Stachybotrys</taxon>
    </lineage>
</organism>
<accession>A0A8K0WKF4</accession>
<dbReference type="OrthoDB" id="2410195at2759"/>
<dbReference type="Gene3D" id="1.10.10.10">
    <property type="entry name" value="Winged helix-like DNA-binding domain superfamily/Winged helix DNA-binding domain"/>
    <property type="match status" value="1"/>
</dbReference>
<dbReference type="Gene3D" id="3.40.50.150">
    <property type="entry name" value="Vaccinia Virus protein VP39"/>
    <property type="match status" value="1"/>
</dbReference>
<evidence type="ECO:0000313" key="2">
    <source>
        <dbReference type="Proteomes" id="UP000813444"/>
    </source>
</evidence>
<proteinExistence type="predicted"/>
<gene>
    <name evidence="1" type="ORF">B0I35DRAFT_384188</name>
</gene>
<dbReference type="InterPro" id="IPR036390">
    <property type="entry name" value="WH_DNA-bd_sf"/>
</dbReference>
<dbReference type="SUPFAM" id="SSF46785">
    <property type="entry name" value="Winged helix' DNA-binding domain"/>
    <property type="match status" value="1"/>
</dbReference>
<evidence type="ECO:0000313" key="1">
    <source>
        <dbReference type="EMBL" id="KAH7303316.1"/>
    </source>
</evidence>
<dbReference type="Proteomes" id="UP000813444">
    <property type="component" value="Unassembled WGS sequence"/>
</dbReference>
<reference evidence="1" key="1">
    <citation type="journal article" date="2021" name="Nat. Commun.">
        <title>Genetic determinants of endophytism in the Arabidopsis root mycobiome.</title>
        <authorList>
            <person name="Mesny F."/>
            <person name="Miyauchi S."/>
            <person name="Thiergart T."/>
            <person name="Pickel B."/>
            <person name="Atanasova L."/>
            <person name="Karlsson M."/>
            <person name="Huettel B."/>
            <person name="Barry K.W."/>
            <person name="Haridas S."/>
            <person name="Chen C."/>
            <person name="Bauer D."/>
            <person name="Andreopoulos W."/>
            <person name="Pangilinan J."/>
            <person name="LaButti K."/>
            <person name="Riley R."/>
            <person name="Lipzen A."/>
            <person name="Clum A."/>
            <person name="Drula E."/>
            <person name="Henrissat B."/>
            <person name="Kohler A."/>
            <person name="Grigoriev I.V."/>
            <person name="Martin F.M."/>
            <person name="Hacquard S."/>
        </authorList>
    </citation>
    <scope>NUCLEOTIDE SEQUENCE</scope>
    <source>
        <strain evidence="1">MPI-CAGE-CH-0235</strain>
    </source>
</reference>
<dbReference type="AlphaFoldDB" id="A0A8K0WKF4"/>
<dbReference type="PANTHER" id="PTHR43712">
    <property type="entry name" value="PUTATIVE (AFU_ORTHOLOGUE AFUA_4G14580)-RELATED"/>
    <property type="match status" value="1"/>
</dbReference>